<dbReference type="EMBL" id="VULT01000010">
    <property type="protein sequence ID" value="MSS17589.1"/>
    <property type="molecule type" value="Genomic_DNA"/>
</dbReference>
<dbReference type="PANTHER" id="PTHR35848">
    <property type="entry name" value="OXALATE-BINDING PROTEIN"/>
    <property type="match status" value="1"/>
</dbReference>
<dbReference type="InterPro" id="IPR013096">
    <property type="entry name" value="Cupin_2"/>
</dbReference>
<name>A0A6L5XAX6_9BACT</name>
<dbReference type="Proteomes" id="UP000483362">
    <property type="component" value="Unassembled WGS sequence"/>
</dbReference>
<dbReference type="AlphaFoldDB" id="A0A6L5XAX6"/>
<protein>
    <submittedName>
        <fullName evidence="3">Cupin domain-containing protein</fullName>
    </submittedName>
</protein>
<dbReference type="InterPro" id="IPR014710">
    <property type="entry name" value="RmlC-like_jellyroll"/>
</dbReference>
<keyword evidence="1" id="KW-0479">Metal-binding</keyword>
<dbReference type="GO" id="GO:0046872">
    <property type="term" value="F:metal ion binding"/>
    <property type="evidence" value="ECO:0007669"/>
    <property type="project" value="UniProtKB-KW"/>
</dbReference>
<evidence type="ECO:0000313" key="3">
    <source>
        <dbReference type="EMBL" id="MSS17589.1"/>
    </source>
</evidence>
<proteinExistence type="predicted"/>
<dbReference type="Gene3D" id="2.60.120.10">
    <property type="entry name" value="Jelly Rolls"/>
    <property type="match status" value="1"/>
</dbReference>
<organism evidence="3 4">
    <name type="scientific">Sodaliphilus pleomorphus</name>
    <dbReference type="NCBI Taxonomy" id="2606626"/>
    <lineage>
        <taxon>Bacteria</taxon>
        <taxon>Pseudomonadati</taxon>
        <taxon>Bacteroidota</taxon>
        <taxon>Bacteroidia</taxon>
        <taxon>Bacteroidales</taxon>
        <taxon>Muribaculaceae</taxon>
        <taxon>Sodaliphilus</taxon>
    </lineage>
</organism>
<dbReference type="RefSeq" id="WP_154328574.1">
    <property type="nucleotide sequence ID" value="NZ_CP045696.1"/>
</dbReference>
<evidence type="ECO:0000256" key="1">
    <source>
        <dbReference type="ARBA" id="ARBA00022723"/>
    </source>
</evidence>
<comment type="caution">
    <text evidence="3">The sequence shown here is derived from an EMBL/GenBank/DDBJ whole genome shotgun (WGS) entry which is preliminary data.</text>
</comment>
<accession>A0A6L5XAX6</accession>
<dbReference type="Pfam" id="PF07883">
    <property type="entry name" value="Cupin_2"/>
    <property type="match status" value="1"/>
</dbReference>
<keyword evidence="4" id="KW-1185">Reference proteome</keyword>
<evidence type="ECO:0000259" key="2">
    <source>
        <dbReference type="Pfam" id="PF07883"/>
    </source>
</evidence>
<dbReference type="InterPro" id="IPR051610">
    <property type="entry name" value="GPI/OXD"/>
</dbReference>
<dbReference type="InterPro" id="IPR011051">
    <property type="entry name" value="RmlC_Cupin_sf"/>
</dbReference>
<feature type="domain" description="Cupin type-2" evidence="2">
    <location>
        <begin position="55"/>
        <end position="124"/>
    </location>
</feature>
<reference evidence="3 4" key="1">
    <citation type="submission" date="2019-08" db="EMBL/GenBank/DDBJ databases">
        <title>In-depth cultivation of the pig gut microbiome towards novel bacterial diversity and tailored functional studies.</title>
        <authorList>
            <person name="Wylensek D."/>
            <person name="Hitch T.C.A."/>
            <person name="Clavel T."/>
        </authorList>
    </citation>
    <scope>NUCLEOTIDE SEQUENCE [LARGE SCALE GENOMIC DNA]</scope>
    <source>
        <strain evidence="3 4">Oil-RF-744-WCA-WT-10</strain>
    </source>
</reference>
<gene>
    <name evidence="3" type="ORF">FYJ29_07445</name>
</gene>
<dbReference type="SUPFAM" id="SSF51182">
    <property type="entry name" value="RmlC-like cupins"/>
    <property type="match status" value="1"/>
</dbReference>
<dbReference type="PANTHER" id="PTHR35848:SF6">
    <property type="entry name" value="CUPIN TYPE-2 DOMAIN-CONTAINING PROTEIN"/>
    <property type="match status" value="1"/>
</dbReference>
<evidence type="ECO:0000313" key="4">
    <source>
        <dbReference type="Proteomes" id="UP000483362"/>
    </source>
</evidence>
<sequence>MKEVKKIAEGKNFSAVDFGKLNELGDYVLSMGDIKIPGKVFGGQALGTKGAEFSFQIYAPGQEGGFYHTHKTHEELYFVLSGKGEYQVDGENIPLQEGSVVRVSPKGKRTIHNNGTEPMVVLCVQYRETPFTQDDAADGVILNDQVKW</sequence>